<dbReference type="Proteomes" id="UP000831701">
    <property type="component" value="Chromosome 16"/>
</dbReference>
<organism evidence="1 2">
    <name type="scientific">Scortum barcoo</name>
    <name type="common">barcoo grunter</name>
    <dbReference type="NCBI Taxonomy" id="214431"/>
    <lineage>
        <taxon>Eukaryota</taxon>
        <taxon>Metazoa</taxon>
        <taxon>Chordata</taxon>
        <taxon>Craniata</taxon>
        <taxon>Vertebrata</taxon>
        <taxon>Euteleostomi</taxon>
        <taxon>Actinopterygii</taxon>
        <taxon>Neopterygii</taxon>
        <taxon>Teleostei</taxon>
        <taxon>Neoteleostei</taxon>
        <taxon>Acanthomorphata</taxon>
        <taxon>Eupercaria</taxon>
        <taxon>Centrarchiformes</taxon>
        <taxon>Terapontoidei</taxon>
        <taxon>Terapontidae</taxon>
        <taxon>Scortum</taxon>
    </lineage>
</organism>
<evidence type="ECO:0000313" key="2">
    <source>
        <dbReference type="Proteomes" id="UP000831701"/>
    </source>
</evidence>
<sequence>MSTLPSQVLGSPEVGVYLDHSEAGCDDEISQAAGARWSTSEPPVHSGIPCSSFLAGAPASLQLKTSMDADGEDVSQRFIGGRCCEGPGREAQGCVCVHGPREPEASGPCWPGSAYVYYGVRRNLVVGVEVVEEVAVEDTLEVIQLVTGLTFSGSILTWLGEMMNPRKETEVWNSHFSAFT</sequence>
<comment type="caution">
    <text evidence="1">The sequence shown here is derived from an EMBL/GenBank/DDBJ whole genome shotgun (WGS) entry which is preliminary data.</text>
</comment>
<name>A0ACB8W0W2_9TELE</name>
<evidence type="ECO:0000313" key="1">
    <source>
        <dbReference type="EMBL" id="KAI3361379.1"/>
    </source>
</evidence>
<proteinExistence type="predicted"/>
<reference evidence="1" key="1">
    <citation type="submission" date="2022-04" db="EMBL/GenBank/DDBJ databases">
        <title>Jade perch genome.</title>
        <authorList>
            <person name="Chao B."/>
        </authorList>
    </citation>
    <scope>NUCLEOTIDE SEQUENCE</scope>
    <source>
        <strain evidence="1">CB-2022</strain>
    </source>
</reference>
<keyword evidence="2" id="KW-1185">Reference proteome</keyword>
<accession>A0ACB8W0W2</accession>
<protein>
    <submittedName>
        <fullName evidence="1">Uncharacterized protein</fullName>
    </submittedName>
</protein>
<gene>
    <name evidence="1" type="ORF">L3Q82_012932</name>
</gene>
<dbReference type="EMBL" id="CM041546">
    <property type="protein sequence ID" value="KAI3361379.1"/>
    <property type="molecule type" value="Genomic_DNA"/>
</dbReference>